<feature type="domain" description="LicD/FKTN/FKRP nucleotidyltransferase" evidence="1">
    <location>
        <begin position="50"/>
        <end position="83"/>
    </location>
</feature>
<reference evidence="2" key="1">
    <citation type="journal article" date="2021" name="PLoS Genet.">
        <title>Mobile Type VI secretion system loci of the gut Bacteroidales display extensive intra-ecosystem transfer, multi-species spread and geographical clustering.</title>
        <authorList>
            <person name="Garcia-Bayona L."/>
            <person name="Coyne M.J."/>
            <person name="Comstock L.E."/>
        </authorList>
    </citation>
    <scope>NUCLEOTIDE SEQUENCE</scope>
    <source>
        <strain evidence="2">CL11T00C20</strain>
    </source>
</reference>
<protein>
    <submittedName>
        <fullName evidence="2">LicD family protein</fullName>
    </submittedName>
</protein>
<evidence type="ECO:0000313" key="2">
    <source>
        <dbReference type="EMBL" id="QUT46039.1"/>
    </source>
</evidence>
<evidence type="ECO:0000313" key="3">
    <source>
        <dbReference type="Proteomes" id="UP000679226"/>
    </source>
</evidence>
<gene>
    <name evidence="2" type="ORF">INE88_02865</name>
</gene>
<organism evidence="2 3">
    <name type="scientific">Bacteroides eggerthii</name>
    <dbReference type="NCBI Taxonomy" id="28111"/>
    <lineage>
        <taxon>Bacteria</taxon>
        <taxon>Pseudomonadati</taxon>
        <taxon>Bacteroidota</taxon>
        <taxon>Bacteroidia</taxon>
        <taxon>Bacteroidales</taxon>
        <taxon>Bacteroidaceae</taxon>
        <taxon>Bacteroides</taxon>
    </lineage>
</organism>
<dbReference type="AlphaFoldDB" id="A0A975KIE6"/>
<dbReference type="InterPro" id="IPR052613">
    <property type="entry name" value="LicD_transferase"/>
</dbReference>
<dbReference type="KEGG" id="beg:INE88_02865"/>
<name>A0A975KIE6_9BACE</name>
<proteinExistence type="predicted"/>
<dbReference type="Pfam" id="PF04991">
    <property type="entry name" value="LicD"/>
    <property type="match status" value="1"/>
</dbReference>
<sequence length="223" mass="26558">MKHTTLIIQGQEFVYNDEIEDITYDTIFPISEEDIKCLLQKTKELFSLIELPFYLAYGTLLGAVRDHALIPGDEDVDVFILNEQTLFNNLPFLYQNGFKVCRIIAGCLYSFRVNESSYIDVYILKPYKFAVWGLTCYSLCKYATPKKYFREYSEIDFLGDTYLCPKDPEKLLEFWYGKNWRIPVSGHNFCYEILPAHYWHTYIVPFTYTIVKRMIGYKYWRKK</sequence>
<dbReference type="Proteomes" id="UP000679226">
    <property type="component" value="Chromosome"/>
</dbReference>
<dbReference type="PANTHER" id="PTHR13627:SF31">
    <property type="entry name" value="RIBITOL 5-PHOSPHATE TRANSFERASE FKRP"/>
    <property type="match status" value="1"/>
</dbReference>
<dbReference type="EMBL" id="CP072227">
    <property type="protein sequence ID" value="QUT46039.1"/>
    <property type="molecule type" value="Genomic_DNA"/>
</dbReference>
<accession>A0A975KIE6</accession>
<dbReference type="GO" id="GO:0009100">
    <property type="term" value="P:glycoprotein metabolic process"/>
    <property type="evidence" value="ECO:0007669"/>
    <property type="project" value="UniProtKB-ARBA"/>
</dbReference>
<dbReference type="PANTHER" id="PTHR13627">
    <property type="entry name" value="FUKUTIN RELATED PROTEIN"/>
    <property type="match status" value="1"/>
</dbReference>
<dbReference type="RefSeq" id="WP_182424880.1">
    <property type="nucleotide sequence ID" value="NZ_CP072227.1"/>
</dbReference>
<dbReference type="InterPro" id="IPR007074">
    <property type="entry name" value="LicD/FKTN/FKRP_NTP_transf"/>
</dbReference>
<evidence type="ECO:0000259" key="1">
    <source>
        <dbReference type="Pfam" id="PF04991"/>
    </source>
</evidence>